<feature type="transmembrane region" description="Helical" evidence="10">
    <location>
        <begin position="36"/>
        <end position="56"/>
    </location>
</feature>
<evidence type="ECO:0000256" key="3">
    <source>
        <dbReference type="ARBA" id="ARBA00022692"/>
    </source>
</evidence>
<dbReference type="InterPro" id="IPR032807">
    <property type="entry name" value="GNVR"/>
</dbReference>
<dbReference type="CDD" id="cd05387">
    <property type="entry name" value="BY-kinase"/>
    <property type="match status" value="1"/>
</dbReference>
<dbReference type="InterPro" id="IPR005702">
    <property type="entry name" value="Wzc-like_C"/>
</dbReference>
<dbReference type="KEGG" id="rgr:FZ934_11835"/>
<dbReference type="GO" id="GO:0005524">
    <property type="term" value="F:ATP binding"/>
    <property type="evidence" value="ECO:0007669"/>
    <property type="project" value="UniProtKB-KW"/>
</dbReference>
<feature type="region of interest" description="Disordered" evidence="9">
    <location>
        <begin position="514"/>
        <end position="533"/>
    </location>
</feature>
<keyword evidence="14" id="KW-1185">Reference proteome</keyword>
<name>A0A5Q0C6B7_9HYPH</name>
<dbReference type="AlphaFoldDB" id="A0A5Q0C6B7"/>
<dbReference type="OrthoDB" id="230260at2"/>
<dbReference type="Pfam" id="PF02706">
    <property type="entry name" value="Wzz"/>
    <property type="match status" value="1"/>
</dbReference>
<evidence type="ECO:0000256" key="7">
    <source>
        <dbReference type="ARBA" id="ARBA00023136"/>
    </source>
</evidence>
<protein>
    <submittedName>
        <fullName evidence="13">Polysaccharide biosynthesis tyrosine autokinase</fullName>
        <ecNumber evidence="13">2.7.10.2</ecNumber>
    </submittedName>
</protein>
<keyword evidence="7 10" id="KW-0472">Membrane</keyword>
<dbReference type="RefSeq" id="WP_153271211.1">
    <property type="nucleotide sequence ID" value="NZ_CP043498.1"/>
</dbReference>
<evidence type="ECO:0000256" key="4">
    <source>
        <dbReference type="ARBA" id="ARBA00022741"/>
    </source>
</evidence>
<dbReference type="Pfam" id="PF10609">
    <property type="entry name" value="ParA"/>
    <property type="match status" value="1"/>
</dbReference>
<evidence type="ECO:0000256" key="10">
    <source>
        <dbReference type="SAM" id="Phobius"/>
    </source>
</evidence>
<evidence type="ECO:0000256" key="8">
    <source>
        <dbReference type="SAM" id="Coils"/>
    </source>
</evidence>
<dbReference type="Proteomes" id="UP000326881">
    <property type="component" value="Chromosome"/>
</dbReference>
<keyword evidence="5" id="KW-0067">ATP-binding</keyword>
<dbReference type="Pfam" id="PF13807">
    <property type="entry name" value="GNVR"/>
    <property type="match status" value="1"/>
</dbReference>
<dbReference type="NCBIfam" id="TIGR01005">
    <property type="entry name" value="eps_transp_fam"/>
    <property type="match status" value="1"/>
</dbReference>
<comment type="subcellular location">
    <subcellularLocation>
        <location evidence="1">Cell membrane</location>
        <topology evidence="1">Multi-pass membrane protein</topology>
    </subcellularLocation>
</comment>
<dbReference type="SUPFAM" id="SSF52540">
    <property type="entry name" value="P-loop containing nucleoside triphosphate hydrolases"/>
    <property type="match status" value="1"/>
</dbReference>
<organism evidence="13 14">
    <name type="scientific">Rhizobium grahamii</name>
    <dbReference type="NCBI Taxonomy" id="1120045"/>
    <lineage>
        <taxon>Bacteria</taxon>
        <taxon>Pseudomonadati</taxon>
        <taxon>Pseudomonadota</taxon>
        <taxon>Alphaproteobacteria</taxon>
        <taxon>Hyphomicrobiales</taxon>
        <taxon>Rhizobiaceae</taxon>
        <taxon>Rhizobium/Agrobacterium group</taxon>
        <taxon>Rhizobium</taxon>
    </lineage>
</organism>
<evidence type="ECO:0000256" key="2">
    <source>
        <dbReference type="ARBA" id="ARBA00022475"/>
    </source>
</evidence>
<keyword evidence="6 10" id="KW-1133">Transmembrane helix</keyword>
<keyword evidence="8" id="KW-0175">Coiled coil</keyword>
<evidence type="ECO:0000313" key="13">
    <source>
        <dbReference type="EMBL" id="QFY61042.1"/>
    </source>
</evidence>
<dbReference type="InterPro" id="IPR003856">
    <property type="entry name" value="LPS_length_determ_N"/>
</dbReference>
<keyword evidence="2" id="KW-1003">Cell membrane</keyword>
<dbReference type="EC" id="2.7.10.2" evidence="13"/>
<keyword evidence="13" id="KW-0418">Kinase</keyword>
<dbReference type="InterPro" id="IPR005700">
    <property type="entry name" value="EPS_ExoP-like"/>
</dbReference>
<evidence type="ECO:0000256" key="1">
    <source>
        <dbReference type="ARBA" id="ARBA00004651"/>
    </source>
</evidence>
<dbReference type="InterPro" id="IPR033756">
    <property type="entry name" value="YlxH/NBP35"/>
</dbReference>
<dbReference type="NCBIfam" id="TIGR01007">
    <property type="entry name" value="eps_fam"/>
    <property type="match status" value="1"/>
</dbReference>
<dbReference type="Gene3D" id="3.40.50.300">
    <property type="entry name" value="P-loop containing nucleotide triphosphate hydrolases"/>
    <property type="match status" value="1"/>
</dbReference>
<dbReference type="PANTHER" id="PTHR32309">
    <property type="entry name" value="TYROSINE-PROTEIN KINASE"/>
    <property type="match status" value="1"/>
</dbReference>
<feature type="domain" description="Polysaccharide chain length determinant N-terminal" evidence="11">
    <location>
        <begin position="23"/>
        <end position="111"/>
    </location>
</feature>
<evidence type="ECO:0000313" key="14">
    <source>
        <dbReference type="Proteomes" id="UP000326881"/>
    </source>
</evidence>
<sequence>MNQRNLTLHSTLAKPADDSDSFIDIDRLIAIVIRRAGSVALCVGAMVAIAVVYLLFATAQYTSMTQILLDDSMTRYAQDAPPVANSQQVDMQIASAVEILKSNELALRVVDAEKLQDNDTILEPPQSPAALVKAGVKLIASALLPRKLPASENDARNGRRQKAAALLQDALTVSRVNRSAVLAVSFRSTDRLLAARITKAYATAYLSDQLNANFDATESASVWLQQRLADLRERSQQAALEVAKFKAENGLTSANGELMSEQQLADLTKQLIVAQADTASASARYNQFKSIIELGPESAVNNAAVSSGQADNSVIKDLRTRYITVSKREQEVTTNFGEDHPQAVALRAEKQDVSRQIYQELQQLTASYRNEFEVARSREASLRTNIDHLTGKNSEADKSLVQLNDLEQRAAALKTLYESYLGKYEEAAQQQSFPIAKARVISEAGVPASPSSPKKTMTLGLAIVLGLMAGGALTAFQEFRERFFRVEGDVRTILGLKFLGYLPLVGKGPREKKVFRPKSAQTPPPQSDPVADDGATFERIMRVVLEAPRSVFAETLRNAKLASDVMFQSKTDRVIGVISAMPGEGKSTTAANFAALLASSGKRTLLIDADLRNPGLTRMLRKPPQYGLVEAVLGEVPWASAVKIDPVSKLAILPVLPNDHLMHTSELLASQGMFNLMENARKMFDYIVVDLAPLGPVIDAKAFAPQVDGFLFVTEWGSTPTNVVRDILNAEPQIKSKVLGVILNKTDMTELGKFTNFGAAERYRSKYVSYYTDETPKKREPAEAGT</sequence>
<evidence type="ECO:0000259" key="12">
    <source>
        <dbReference type="Pfam" id="PF13807"/>
    </source>
</evidence>
<reference evidence="13 14" key="1">
    <citation type="submission" date="2019-08" db="EMBL/GenBank/DDBJ databases">
        <title>Prosopis cineraria nodule microbiome.</title>
        <authorList>
            <person name="Ali R."/>
            <person name="Chaluvadi S.R."/>
            <person name="Wang X."/>
        </authorList>
    </citation>
    <scope>NUCLEOTIDE SEQUENCE [LARGE SCALE GENOMIC DNA]</scope>
    <source>
        <strain evidence="13 14">BG7</strain>
    </source>
</reference>
<gene>
    <name evidence="13" type="ORF">FZ934_11835</name>
</gene>
<dbReference type="EMBL" id="CP043498">
    <property type="protein sequence ID" value="QFY61042.1"/>
    <property type="molecule type" value="Genomic_DNA"/>
</dbReference>
<evidence type="ECO:0000256" key="9">
    <source>
        <dbReference type="SAM" id="MobiDB-lite"/>
    </source>
</evidence>
<keyword evidence="13" id="KW-0808">Transferase</keyword>
<evidence type="ECO:0000259" key="11">
    <source>
        <dbReference type="Pfam" id="PF02706"/>
    </source>
</evidence>
<dbReference type="GO" id="GO:0005886">
    <property type="term" value="C:plasma membrane"/>
    <property type="evidence" value="ECO:0007669"/>
    <property type="project" value="UniProtKB-SubCell"/>
</dbReference>
<dbReference type="InterPro" id="IPR050445">
    <property type="entry name" value="Bact_polysacc_biosynth/exp"/>
</dbReference>
<feature type="domain" description="Tyrosine-protein kinase G-rich" evidence="12">
    <location>
        <begin position="413"/>
        <end position="477"/>
    </location>
</feature>
<keyword evidence="3 10" id="KW-0812">Transmembrane</keyword>
<proteinExistence type="predicted"/>
<feature type="coiled-coil region" evidence="8">
    <location>
        <begin position="396"/>
        <end position="423"/>
    </location>
</feature>
<evidence type="ECO:0000256" key="5">
    <source>
        <dbReference type="ARBA" id="ARBA00022840"/>
    </source>
</evidence>
<dbReference type="InterPro" id="IPR027417">
    <property type="entry name" value="P-loop_NTPase"/>
</dbReference>
<keyword evidence="4" id="KW-0547">Nucleotide-binding</keyword>
<accession>A0A5Q0C6B7</accession>
<evidence type="ECO:0000256" key="6">
    <source>
        <dbReference type="ARBA" id="ARBA00022989"/>
    </source>
</evidence>
<dbReference type="PANTHER" id="PTHR32309:SF13">
    <property type="entry name" value="FERRIC ENTEROBACTIN TRANSPORT PROTEIN FEPE"/>
    <property type="match status" value="1"/>
</dbReference>
<dbReference type="GO" id="GO:0004715">
    <property type="term" value="F:non-membrane spanning protein tyrosine kinase activity"/>
    <property type="evidence" value="ECO:0007669"/>
    <property type="project" value="UniProtKB-EC"/>
</dbReference>